<keyword evidence="3 6" id="KW-0369">Histidine metabolism</keyword>
<dbReference type="UniPathway" id="UPA00379">
    <property type="reaction ID" value="UER00549"/>
</dbReference>
<dbReference type="Pfam" id="PF00221">
    <property type="entry name" value="Lyase_aromatic"/>
    <property type="match status" value="1"/>
</dbReference>
<dbReference type="GO" id="GO:0019556">
    <property type="term" value="P:L-histidine catabolic process to glutamate and formamide"/>
    <property type="evidence" value="ECO:0007669"/>
    <property type="project" value="UniProtKB-UniPathway"/>
</dbReference>
<dbReference type="GO" id="GO:0004397">
    <property type="term" value="F:histidine ammonia-lyase activity"/>
    <property type="evidence" value="ECO:0007669"/>
    <property type="project" value="UniProtKB-UniRule"/>
</dbReference>
<sequence length="500" mass="54510">MTIFLDGQSLTLTQIKDVARRSARVSLRRSQLLRIRKSRQAVERKLREEIPLYGITTGVGKLATTRISANQAAELQRNIVLSHSTGVGPFLPQDVTRAVVLLRANTLAKGYSGVRAEVIQFLIDLLNHRIHPRVPEVGSVGASGDLAPLAHVALVLIGEGEVEYRGMVRRTQSALKKIALKPLSLAAKEGLSLVNGTQATLGIMTLALLDAERLCDLAELAGAMSVDALRGSPAAFDRRIHAVRPHPGQVRVAKRLSKLLKGSQIRESHRGCKKVQDAYSLRCIPQVHGACRDLVRYVRSVVEAEINSATDNPLVFWEDDEILSGGNFHGEPLALAADALSIALSELASISERRVARLLDASLSGLPPFLTRKSGLHSGFMTAHLTSVAALGENKVLSHPASVDSLPTSGEQEDHVSMSYTAALKAWKIRENLETALAVEFLCAAQALDLLRPLRSSRPLEKAHHAIRNLVPFLDADRPLYRDILAMKNLLREDTLLECL</sequence>
<comment type="similarity">
    <text evidence="6 7">Belongs to the PAL/histidase family.</text>
</comment>
<dbReference type="SUPFAM" id="SSF48557">
    <property type="entry name" value="L-aspartase-like"/>
    <property type="match status" value="1"/>
</dbReference>
<dbReference type="PROSITE" id="PS00488">
    <property type="entry name" value="PAL_HISTIDASE"/>
    <property type="match status" value="1"/>
</dbReference>
<dbReference type="PANTHER" id="PTHR10362">
    <property type="entry name" value="HISTIDINE AMMONIA-LYASE"/>
    <property type="match status" value="1"/>
</dbReference>
<evidence type="ECO:0000256" key="5">
    <source>
        <dbReference type="ARBA" id="ARBA00049269"/>
    </source>
</evidence>
<feature type="cross-link" description="5-imidazolinone (Ala-Gly)" evidence="6">
    <location>
        <begin position="142"/>
        <end position="144"/>
    </location>
</feature>
<dbReference type="EC" id="4.3.1.3" evidence="2 6"/>
<name>A0A0S7WIW5_UNCT6</name>
<keyword evidence="6" id="KW-0963">Cytoplasm</keyword>
<dbReference type="InterPro" id="IPR001106">
    <property type="entry name" value="Aromatic_Lyase"/>
</dbReference>
<comment type="subcellular location">
    <subcellularLocation>
        <location evidence="6 9">Cytoplasm</location>
    </subcellularLocation>
</comment>
<dbReference type="InterPro" id="IPR008948">
    <property type="entry name" value="L-Aspartase-like"/>
</dbReference>
<gene>
    <name evidence="6" type="primary">hutH</name>
    <name evidence="10" type="ORF">AMJ40_04120</name>
</gene>
<comment type="catalytic activity">
    <reaction evidence="5 6 8">
        <text>L-histidine = trans-urocanate + NH4(+)</text>
        <dbReference type="Rhea" id="RHEA:21232"/>
        <dbReference type="ChEBI" id="CHEBI:17771"/>
        <dbReference type="ChEBI" id="CHEBI:28938"/>
        <dbReference type="ChEBI" id="CHEBI:57595"/>
        <dbReference type="EC" id="4.3.1.3"/>
    </reaction>
</comment>
<proteinExistence type="inferred from homology"/>
<evidence type="ECO:0000256" key="1">
    <source>
        <dbReference type="ARBA" id="ARBA00005113"/>
    </source>
</evidence>
<dbReference type="NCBIfam" id="TIGR01225">
    <property type="entry name" value="hutH"/>
    <property type="match status" value="1"/>
</dbReference>
<accession>A0A0S7WIW5</accession>
<dbReference type="InterPro" id="IPR022313">
    <property type="entry name" value="Phe/His_NH3-lyase_AS"/>
</dbReference>
<dbReference type="Proteomes" id="UP000051124">
    <property type="component" value="Unassembled WGS sequence"/>
</dbReference>
<evidence type="ECO:0000256" key="3">
    <source>
        <dbReference type="ARBA" id="ARBA00022808"/>
    </source>
</evidence>
<dbReference type="FunFam" id="1.20.200.10:FF:000003">
    <property type="entry name" value="Histidine ammonia-lyase"/>
    <property type="match status" value="1"/>
</dbReference>
<evidence type="ECO:0000256" key="4">
    <source>
        <dbReference type="ARBA" id="ARBA00023239"/>
    </source>
</evidence>
<evidence type="ECO:0000313" key="10">
    <source>
        <dbReference type="EMBL" id="KPJ50054.1"/>
    </source>
</evidence>
<evidence type="ECO:0000256" key="7">
    <source>
        <dbReference type="RuleBase" id="RU003954"/>
    </source>
</evidence>
<evidence type="ECO:0000256" key="8">
    <source>
        <dbReference type="RuleBase" id="RU004479"/>
    </source>
</evidence>
<dbReference type="NCBIfam" id="NF006871">
    <property type="entry name" value="PRK09367.1"/>
    <property type="match status" value="1"/>
</dbReference>
<dbReference type="InterPro" id="IPR005921">
    <property type="entry name" value="HutH"/>
</dbReference>
<dbReference type="CDD" id="cd00332">
    <property type="entry name" value="PAL-HAL"/>
    <property type="match status" value="1"/>
</dbReference>
<comment type="caution">
    <text evidence="10">The sequence shown here is derived from an EMBL/GenBank/DDBJ whole genome shotgun (WGS) entry which is preliminary data.</text>
</comment>
<dbReference type="EMBL" id="LIZT01000032">
    <property type="protein sequence ID" value="KPJ50054.1"/>
    <property type="molecule type" value="Genomic_DNA"/>
</dbReference>
<feature type="modified residue" description="2,3-didehydroalanine (Ser)" evidence="6">
    <location>
        <position position="143"/>
    </location>
</feature>
<evidence type="ECO:0000313" key="11">
    <source>
        <dbReference type="Proteomes" id="UP000051124"/>
    </source>
</evidence>
<comment type="pathway">
    <text evidence="1 6 8">Amino-acid degradation; L-histidine degradation into L-glutamate; N-formimidoyl-L-glutamate from L-histidine: step 1/3.</text>
</comment>
<dbReference type="GO" id="GO:0005737">
    <property type="term" value="C:cytoplasm"/>
    <property type="evidence" value="ECO:0007669"/>
    <property type="project" value="UniProtKB-SubCell"/>
</dbReference>
<protein>
    <recommendedName>
        <fullName evidence="2 6">Histidine ammonia-lyase</fullName>
        <shortName evidence="6">Histidase</shortName>
        <ecNumber evidence="2 6">4.3.1.3</ecNumber>
    </recommendedName>
</protein>
<organism evidence="10 11">
    <name type="scientific">candidate division TA06 bacterium DG_26</name>
    <dbReference type="NCBI Taxonomy" id="1703771"/>
    <lineage>
        <taxon>Bacteria</taxon>
        <taxon>Bacteria division TA06</taxon>
    </lineage>
</organism>
<dbReference type="HAMAP" id="MF_00229">
    <property type="entry name" value="His_ammonia_lyase"/>
    <property type="match status" value="1"/>
</dbReference>
<reference evidence="10 11" key="1">
    <citation type="journal article" date="2015" name="Microbiome">
        <title>Genomic resolution of linkages in carbon, nitrogen, and sulfur cycling among widespread estuary sediment bacteria.</title>
        <authorList>
            <person name="Baker B.J."/>
            <person name="Lazar C.S."/>
            <person name="Teske A.P."/>
            <person name="Dick G.J."/>
        </authorList>
    </citation>
    <scope>NUCLEOTIDE SEQUENCE [LARGE SCALE GENOMIC DNA]</scope>
    <source>
        <strain evidence="10">DG_26</strain>
    </source>
</reference>
<dbReference type="AlphaFoldDB" id="A0A0S7WIW5"/>
<dbReference type="FunFam" id="1.10.275.10:FF:000005">
    <property type="entry name" value="Histidine ammonia-lyase"/>
    <property type="match status" value="1"/>
</dbReference>
<dbReference type="InterPro" id="IPR024083">
    <property type="entry name" value="Fumarase/histidase_N"/>
</dbReference>
<dbReference type="PATRIC" id="fig|1703771.3.peg.1187"/>
<dbReference type="Gene3D" id="1.20.200.10">
    <property type="entry name" value="Fumarase/aspartase (Central domain)"/>
    <property type="match status" value="1"/>
</dbReference>
<dbReference type="GO" id="GO:0019557">
    <property type="term" value="P:L-histidine catabolic process to glutamate and formate"/>
    <property type="evidence" value="ECO:0007669"/>
    <property type="project" value="UniProtKB-UniPathway"/>
</dbReference>
<keyword evidence="4 6" id="KW-0456">Lyase</keyword>
<evidence type="ECO:0000256" key="2">
    <source>
        <dbReference type="ARBA" id="ARBA00012994"/>
    </source>
</evidence>
<comment type="PTM">
    <text evidence="6">Contains an active site 4-methylidene-imidazol-5-one (MIO), which is formed autocatalytically by cyclization and dehydration of residues Ala-Ser-Gly.</text>
</comment>
<evidence type="ECO:0000256" key="9">
    <source>
        <dbReference type="RuleBase" id="RU004480"/>
    </source>
</evidence>
<dbReference type="Gene3D" id="1.10.275.10">
    <property type="entry name" value="Fumarase/aspartase (N-terminal domain)"/>
    <property type="match status" value="1"/>
</dbReference>
<evidence type="ECO:0000256" key="6">
    <source>
        <dbReference type="HAMAP-Rule" id="MF_00229"/>
    </source>
</evidence>